<evidence type="ECO:0000313" key="1">
    <source>
        <dbReference type="EMBL" id="AAW62173.1"/>
    </source>
</evidence>
<dbReference type="InterPro" id="IPR010985">
    <property type="entry name" value="Ribbon_hlx_hlx"/>
</dbReference>
<dbReference type="HOGENOM" id="CLU_1600372_0_0_5"/>
<dbReference type="STRING" id="290633.GOX2442"/>
<sequence>MAIQRAQKKAGKSESLTIRLDPKMRFALEFVARLNGQTITKVIERAVTDAADRTKVDNGGNDYDAPNWRTYWDVSDGIRAIKLASDENTHPTFEEEEMLDFIRQHWRFFSIDDSLRVLKRDNIDVLWPMMPRFIEWWRDHKSSDRFYVARMMNHTLAEAGLDPVSE</sequence>
<gene>
    <name evidence="1" type="ordered locus">GOX2442</name>
</gene>
<dbReference type="EMBL" id="CP000009">
    <property type="protein sequence ID" value="AAW62173.1"/>
    <property type="molecule type" value="Genomic_DNA"/>
</dbReference>
<dbReference type="SUPFAM" id="SSF47598">
    <property type="entry name" value="Ribbon-helix-helix"/>
    <property type="match status" value="1"/>
</dbReference>
<proteinExistence type="predicted"/>
<evidence type="ECO:0000313" key="2">
    <source>
        <dbReference type="Proteomes" id="UP000006375"/>
    </source>
</evidence>
<dbReference type="RefSeq" id="WP_011253941.1">
    <property type="nucleotide sequence ID" value="NC_006677.1"/>
</dbReference>
<dbReference type="GO" id="GO:0006355">
    <property type="term" value="P:regulation of DNA-templated transcription"/>
    <property type="evidence" value="ECO:0007669"/>
    <property type="project" value="InterPro"/>
</dbReference>
<accession>Q5FN74</accession>
<organism evidence="1 2">
    <name type="scientific">Gluconobacter oxydans (strain 621H)</name>
    <name type="common">Gluconobacter suboxydans</name>
    <dbReference type="NCBI Taxonomy" id="290633"/>
    <lineage>
        <taxon>Bacteria</taxon>
        <taxon>Pseudomonadati</taxon>
        <taxon>Pseudomonadota</taxon>
        <taxon>Alphaproteobacteria</taxon>
        <taxon>Acetobacterales</taxon>
        <taxon>Acetobacteraceae</taxon>
        <taxon>Gluconobacter</taxon>
    </lineage>
</organism>
<dbReference type="KEGG" id="gox:GOX2442"/>
<dbReference type="AlphaFoldDB" id="Q5FN74"/>
<reference evidence="1 2" key="1">
    <citation type="journal article" date="2005" name="Nat. Biotechnol.">
        <title>Complete genome sequence of the acetic acid bacterium Gluconobacter oxydans.</title>
        <authorList>
            <person name="Prust C."/>
            <person name="Hoffmeister M."/>
            <person name="Liesegang H."/>
            <person name="Wiezer A."/>
            <person name="Fricke W.F."/>
            <person name="Ehrenreich A."/>
            <person name="Gottschalk G."/>
            <person name="Deppenmeier U."/>
        </authorList>
    </citation>
    <scope>NUCLEOTIDE SEQUENCE [LARGE SCALE GENOMIC DNA]</scope>
    <source>
        <strain evidence="1 2">621H</strain>
    </source>
</reference>
<keyword evidence="2" id="KW-1185">Reference proteome</keyword>
<protein>
    <submittedName>
        <fullName evidence="1">Uncharacterized protein</fullName>
    </submittedName>
</protein>
<dbReference type="eggNOG" id="ENOG5032VBR">
    <property type="taxonomic scope" value="Bacteria"/>
</dbReference>
<dbReference type="Proteomes" id="UP000006375">
    <property type="component" value="Chromosome"/>
</dbReference>
<name>Q5FN74_GLUOX</name>